<keyword evidence="5" id="KW-1185">Reference proteome</keyword>
<feature type="compositionally biased region" description="Low complexity" evidence="3">
    <location>
        <begin position="68"/>
        <end position="77"/>
    </location>
</feature>
<keyword evidence="1" id="KW-0649">Protein kinase inhibitor</keyword>
<protein>
    <submittedName>
        <fullName evidence="4">Uncharacterized protein</fullName>
    </submittedName>
</protein>
<feature type="compositionally biased region" description="Basic and acidic residues" evidence="3">
    <location>
        <begin position="26"/>
        <end position="47"/>
    </location>
</feature>
<evidence type="ECO:0000313" key="5">
    <source>
        <dbReference type="Proteomes" id="UP001345219"/>
    </source>
</evidence>
<comment type="caution">
    <text evidence="4">The sequence shown here is derived from an EMBL/GenBank/DDBJ whole genome shotgun (WGS) entry which is preliminary data.</text>
</comment>
<gene>
    <name evidence="4" type="ORF">SAY87_025573</name>
</gene>
<evidence type="ECO:0000313" key="4">
    <source>
        <dbReference type="EMBL" id="KAK4741985.1"/>
    </source>
</evidence>
<sequence length="148" mass="16769">MINVSVSLLTQHLHLPQETMAAESEESSRRTRSAKPERKDTGSNKRKLENHKKKKKQAKLPSTPSPLPDSTTISTPPEKLQRLEDHGFSTPNSPKYRIPEMGTCPPAPKRQRAGYCHQSRPLSRRRIVFLTPMDLGVLFFLADNTISR</sequence>
<feature type="region of interest" description="Disordered" evidence="3">
    <location>
        <begin position="15"/>
        <end position="118"/>
    </location>
</feature>
<dbReference type="GO" id="GO:0005634">
    <property type="term" value="C:nucleus"/>
    <property type="evidence" value="ECO:0007669"/>
    <property type="project" value="TreeGrafter"/>
</dbReference>
<evidence type="ECO:0000256" key="3">
    <source>
        <dbReference type="SAM" id="MobiDB-lite"/>
    </source>
</evidence>
<dbReference type="GO" id="GO:0032875">
    <property type="term" value="P:regulation of DNA endoreduplication"/>
    <property type="evidence" value="ECO:0007669"/>
    <property type="project" value="InterPro"/>
</dbReference>
<dbReference type="EMBL" id="JAXIOK010000024">
    <property type="protein sequence ID" value="KAK4741985.1"/>
    <property type="molecule type" value="Genomic_DNA"/>
</dbReference>
<dbReference type="PANTHER" id="PTHR33142:SF8">
    <property type="entry name" value="CYCLIN-DEPENDENT PROTEIN KINASE INHIBITOR SMR9"/>
    <property type="match status" value="1"/>
</dbReference>
<dbReference type="Proteomes" id="UP001345219">
    <property type="component" value="Chromosome 19"/>
</dbReference>
<evidence type="ECO:0000256" key="1">
    <source>
        <dbReference type="ARBA" id="ARBA00023013"/>
    </source>
</evidence>
<name>A0AAN7JGM3_9MYRT</name>
<dbReference type="InterPro" id="IPR040389">
    <property type="entry name" value="SMR"/>
</dbReference>
<organism evidence="4 5">
    <name type="scientific">Trapa incisa</name>
    <dbReference type="NCBI Taxonomy" id="236973"/>
    <lineage>
        <taxon>Eukaryota</taxon>
        <taxon>Viridiplantae</taxon>
        <taxon>Streptophyta</taxon>
        <taxon>Embryophyta</taxon>
        <taxon>Tracheophyta</taxon>
        <taxon>Spermatophyta</taxon>
        <taxon>Magnoliopsida</taxon>
        <taxon>eudicotyledons</taxon>
        <taxon>Gunneridae</taxon>
        <taxon>Pentapetalae</taxon>
        <taxon>rosids</taxon>
        <taxon>malvids</taxon>
        <taxon>Myrtales</taxon>
        <taxon>Lythraceae</taxon>
        <taxon>Trapa</taxon>
    </lineage>
</organism>
<dbReference type="PANTHER" id="PTHR33142">
    <property type="entry name" value="CYCLIN-DEPENDENT PROTEIN KINASE INHIBITOR SMR13"/>
    <property type="match status" value="1"/>
</dbReference>
<reference evidence="4 5" key="1">
    <citation type="journal article" date="2023" name="Hortic Res">
        <title>Pangenome of water caltrop reveals structural variations and asymmetric subgenome divergence after allopolyploidization.</title>
        <authorList>
            <person name="Zhang X."/>
            <person name="Chen Y."/>
            <person name="Wang L."/>
            <person name="Yuan Y."/>
            <person name="Fang M."/>
            <person name="Shi L."/>
            <person name="Lu R."/>
            <person name="Comes H.P."/>
            <person name="Ma Y."/>
            <person name="Chen Y."/>
            <person name="Huang G."/>
            <person name="Zhou Y."/>
            <person name="Zheng Z."/>
            <person name="Qiu Y."/>
        </authorList>
    </citation>
    <scope>NUCLEOTIDE SEQUENCE [LARGE SCALE GENOMIC DNA]</scope>
    <source>
        <tissue evidence="4">Roots</tissue>
    </source>
</reference>
<dbReference type="AlphaFoldDB" id="A0AAN7JGM3"/>
<keyword evidence="2" id="KW-0131">Cell cycle</keyword>
<dbReference type="GO" id="GO:0004860">
    <property type="term" value="F:protein kinase inhibitor activity"/>
    <property type="evidence" value="ECO:0007669"/>
    <property type="project" value="UniProtKB-KW"/>
</dbReference>
<feature type="compositionally biased region" description="Basic residues" evidence="3">
    <location>
        <begin position="48"/>
        <end position="58"/>
    </location>
</feature>
<evidence type="ECO:0000256" key="2">
    <source>
        <dbReference type="ARBA" id="ARBA00023306"/>
    </source>
</evidence>
<accession>A0AAN7JGM3</accession>
<proteinExistence type="predicted"/>